<dbReference type="Gene3D" id="3.40.50.720">
    <property type="entry name" value="NAD(P)-binding Rossmann-like Domain"/>
    <property type="match status" value="1"/>
</dbReference>
<dbReference type="InterPro" id="IPR036291">
    <property type="entry name" value="NAD(P)-bd_dom_sf"/>
</dbReference>
<feature type="domain" description="Pyrroline-5-carboxylate reductase catalytic N-terminal" evidence="4">
    <location>
        <begin position="9"/>
        <end position="61"/>
    </location>
</feature>
<reference evidence="6" key="2">
    <citation type="submission" date="2013-10" db="EMBL/GenBank/DDBJ databases">
        <authorList>
            <person name="Aslett M."/>
        </authorList>
    </citation>
    <scope>NUCLEOTIDE SEQUENCE [LARGE SCALE GENOMIC DNA]</scope>
    <source>
        <strain evidence="6">Weybridge</strain>
    </source>
</reference>
<evidence type="ECO:0000256" key="3">
    <source>
        <dbReference type="ARBA" id="ARBA00023002"/>
    </source>
</evidence>
<dbReference type="Gene3D" id="1.10.3730.10">
    <property type="entry name" value="ProC C-terminal domain-like"/>
    <property type="match status" value="1"/>
</dbReference>
<evidence type="ECO:0000259" key="5">
    <source>
        <dbReference type="Pfam" id="PF14748"/>
    </source>
</evidence>
<comment type="similarity">
    <text evidence="1">Belongs to the pyrroline-5-carboxylate reductase family.</text>
</comment>
<organism evidence="6 7">
    <name type="scientific">Eimeria maxima</name>
    <name type="common">Coccidian parasite</name>
    <dbReference type="NCBI Taxonomy" id="5804"/>
    <lineage>
        <taxon>Eukaryota</taxon>
        <taxon>Sar</taxon>
        <taxon>Alveolata</taxon>
        <taxon>Apicomplexa</taxon>
        <taxon>Conoidasida</taxon>
        <taxon>Coccidia</taxon>
        <taxon>Eucoccidiorida</taxon>
        <taxon>Eimeriorina</taxon>
        <taxon>Eimeriidae</taxon>
        <taxon>Eimeria</taxon>
    </lineage>
</organism>
<dbReference type="EMBL" id="HG719254">
    <property type="protein sequence ID" value="CDJ57310.1"/>
    <property type="molecule type" value="Genomic_DNA"/>
</dbReference>
<dbReference type="Pfam" id="PF03807">
    <property type="entry name" value="F420_oxidored"/>
    <property type="match status" value="1"/>
</dbReference>
<dbReference type="SUPFAM" id="SSF51735">
    <property type="entry name" value="NAD(P)-binding Rossmann-fold domains"/>
    <property type="match status" value="1"/>
</dbReference>
<dbReference type="GO" id="GO:0004735">
    <property type="term" value="F:pyrroline-5-carboxylate reductase activity"/>
    <property type="evidence" value="ECO:0007669"/>
    <property type="project" value="InterPro"/>
</dbReference>
<evidence type="ECO:0000256" key="2">
    <source>
        <dbReference type="ARBA" id="ARBA00022857"/>
    </source>
</evidence>
<evidence type="ECO:0000313" key="7">
    <source>
        <dbReference type="Proteomes" id="UP000030763"/>
    </source>
</evidence>
<keyword evidence="7" id="KW-1185">Reference proteome</keyword>
<dbReference type="Pfam" id="PF14748">
    <property type="entry name" value="P5CR_dimer"/>
    <property type="match status" value="1"/>
</dbReference>
<dbReference type="PANTHER" id="PTHR11645">
    <property type="entry name" value="PYRROLINE-5-CARBOXYLATE REDUCTASE"/>
    <property type="match status" value="1"/>
</dbReference>
<dbReference type="AlphaFoldDB" id="U6M6K7"/>
<dbReference type="OrthoDB" id="10263291at2759"/>
<dbReference type="VEuPathDB" id="ToxoDB:EMWEY_00007680"/>
<dbReference type="InterPro" id="IPR000304">
    <property type="entry name" value="Pyrroline-COOH_reductase"/>
</dbReference>
<evidence type="ECO:0000256" key="1">
    <source>
        <dbReference type="ARBA" id="ARBA00005525"/>
    </source>
</evidence>
<dbReference type="FunFam" id="1.10.3730.10:FF:000001">
    <property type="entry name" value="Pyrroline-5-carboxylate reductase"/>
    <property type="match status" value="1"/>
</dbReference>
<dbReference type="InterPro" id="IPR029036">
    <property type="entry name" value="P5CR_dimer"/>
</dbReference>
<keyword evidence="3" id="KW-0560">Oxidoreductase</keyword>
<keyword evidence="2" id="KW-0521">NADP</keyword>
<sequence>MTEGSPKIKVGFLGGGKIAKAMAEALVRGGVCSPDDICMSARTEESRQAIRAQGYSVGTNDEASLRSTCYCEDGLSDELRELLLRLLRAFGIVHSVPEMYFDAYCAVSGSSPAFVCTFIEALIDGAVRCGLPRKLATEAALQSVRGTATLLQSKGIHPALIRDDITTPGGISIAGLMAMEARAFRAAVADAMEAAYERSVKMTTEF</sequence>
<proteinExistence type="inferred from homology"/>
<dbReference type="GeneID" id="25334754"/>
<accession>U6M6K7</accession>
<name>U6M6K7_EIMMA</name>
<dbReference type="OMA" id="CASRETR"/>
<dbReference type="RefSeq" id="XP_013333960.1">
    <property type="nucleotide sequence ID" value="XM_013478506.1"/>
</dbReference>
<dbReference type="Proteomes" id="UP000030763">
    <property type="component" value="Unassembled WGS sequence"/>
</dbReference>
<protein>
    <submittedName>
        <fullName evidence="6">Pyrroline-5-carboxylate reductase, putative</fullName>
    </submittedName>
</protein>
<dbReference type="SUPFAM" id="SSF48179">
    <property type="entry name" value="6-phosphogluconate dehydrogenase C-terminal domain-like"/>
    <property type="match status" value="1"/>
</dbReference>
<dbReference type="InterPro" id="IPR008927">
    <property type="entry name" value="6-PGluconate_DH-like_C_sf"/>
</dbReference>
<dbReference type="PANTHER" id="PTHR11645:SF0">
    <property type="entry name" value="PYRROLINE-5-CARBOXYLATE REDUCTASE 3"/>
    <property type="match status" value="1"/>
</dbReference>
<evidence type="ECO:0000259" key="4">
    <source>
        <dbReference type="Pfam" id="PF03807"/>
    </source>
</evidence>
<feature type="domain" description="Pyrroline-5-carboxylate reductase dimerisation" evidence="5">
    <location>
        <begin position="98"/>
        <end position="202"/>
    </location>
</feature>
<dbReference type="GO" id="GO:0055129">
    <property type="term" value="P:L-proline biosynthetic process"/>
    <property type="evidence" value="ECO:0007669"/>
    <property type="project" value="TreeGrafter"/>
</dbReference>
<dbReference type="InterPro" id="IPR028939">
    <property type="entry name" value="P5C_Rdtase_cat_N"/>
</dbReference>
<gene>
    <name evidence="6" type="ORF">EMWEY_00007680</name>
</gene>
<dbReference type="HAMAP" id="MF_01925">
    <property type="entry name" value="P5C_reductase"/>
    <property type="match status" value="1"/>
</dbReference>
<evidence type="ECO:0000313" key="6">
    <source>
        <dbReference type="EMBL" id="CDJ57310.1"/>
    </source>
</evidence>
<reference evidence="6" key="1">
    <citation type="submission" date="2013-10" db="EMBL/GenBank/DDBJ databases">
        <title>Genomic analysis of the causative agents of coccidiosis in chickens.</title>
        <authorList>
            <person name="Reid A.J."/>
            <person name="Blake D."/>
            <person name="Billington K."/>
            <person name="Browne H."/>
            <person name="Dunn M."/>
            <person name="Hung S."/>
            <person name="Kawahara F."/>
            <person name="Miranda-Saavedra D."/>
            <person name="Mourier T."/>
            <person name="Nagra H."/>
            <person name="Otto T.D."/>
            <person name="Rawlings N."/>
            <person name="Sanchez A."/>
            <person name="Sanders M."/>
            <person name="Subramaniam C."/>
            <person name="Tay Y."/>
            <person name="Dear P."/>
            <person name="Doerig C."/>
            <person name="Gruber A."/>
            <person name="Parkinson J."/>
            <person name="Shirley M."/>
            <person name="Wan K.L."/>
            <person name="Berriman M."/>
            <person name="Tomley F."/>
            <person name="Pain A."/>
        </authorList>
    </citation>
    <scope>NUCLEOTIDE SEQUENCE [LARGE SCALE GENOMIC DNA]</scope>
    <source>
        <strain evidence="6">Weybridge</strain>
    </source>
</reference>